<reference evidence="1 2" key="1">
    <citation type="submission" date="2016-07" db="EMBL/GenBank/DDBJ databases">
        <title>Genome and transcriptome analysis of iron-reducing fermentative bacteria Anoxybacter fermentans.</title>
        <authorList>
            <person name="Zeng X."/>
            <person name="Shao Z."/>
        </authorList>
    </citation>
    <scope>NUCLEOTIDE SEQUENCE [LARGE SCALE GENOMIC DNA]</scope>
    <source>
        <strain evidence="1 2">DY22613</strain>
    </source>
</reference>
<dbReference type="KEGG" id="aft:BBF96_15155"/>
<organism evidence="1 2">
    <name type="scientific">Anoxybacter fermentans</name>
    <dbReference type="NCBI Taxonomy" id="1323375"/>
    <lineage>
        <taxon>Bacteria</taxon>
        <taxon>Bacillati</taxon>
        <taxon>Bacillota</taxon>
        <taxon>Clostridia</taxon>
        <taxon>Halanaerobiales</taxon>
        <taxon>Anoxybacter</taxon>
    </lineage>
</organism>
<dbReference type="RefSeq" id="WP_127017956.1">
    <property type="nucleotide sequence ID" value="NZ_CP016379.1"/>
</dbReference>
<keyword evidence="2" id="KW-1185">Reference proteome</keyword>
<gene>
    <name evidence="1" type="ORF">BBF96_15155</name>
</gene>
<dbReference type="Proteomes" id="UP000267250">
    <property type="component" value="Chromosome"/>
</dbReference>
<accession>A0A3Q9HST2</accession>
<dbReference type="EMBL" id="CP016379">
    <property type="protein sequence ID" value="AZR74594.1"/>
    <property type="molecule type" value="Genomic_DNA"/>
</dbReference>
<dbReference type="AlphaFoldDB" id="A0A3Q9HST2"/>
<name>A0A3Q9HST2_9FIRM</name>
<evidence type="ECO:0000313" key="2">
    <source>
        <dbReference type="Proteomes" id="UP000267250"/>
    </source>
</evidence>
<protein>
    <submittedName>
        <fullName evidence="1">Uncharacterized protein</fullName>
    </submittedName>
</protein>
<proteinExistence type="predicted"/>
<sequence length="74" mass="9419">MTDNKKDRIPNELELRSLHYFLGRKSIYDIEIAAEYDERSTRGWWSNYWNDWDELREEERYDHWFTKDIREMKK</sequence>
<evidence type="ECO:0000313" key="1">
    <source>
        <dbReference type="EMBL" id="AZR74594.1"/>
    </source>
</evidence>